<proteinExistence type="predicted"/>
<sequence length="92" mass="10774">MAEIHRLEVLHKRNPLSDTLTTLTEARALLKSLTLNDTLKVLMWLNQKYYEKNNKADTMLARCLKQRIESKQISQIRMITGRTTNSSERVEE</sequence>
<dbReference type="AlphaFoldDB" id="A0AAD1RSZ6"/>
<accession>A0AAD1RSZ6</accession>
<dbReference type="EMBL" id="OW240914">
    <property type="protein sequence ID" value="CAH2276903.1"/>
    <property type="molecule type" value="Genomic_DNA"/>
</dbReference>
<name>A0AAD1RSZ6_PELCU</name>
<reference evidence="1" key="1">
    <citation type="submission" date="2022-03" db="EMBL/GenBank/DDBJ databases">
        <authorList>
            <person name="Alioto T."/>
            <person name="Alioto T."/>
            <person name="Gomez Garrido J."/>
        </authorList>
    </citation>
    <scope>NUCLEOTIDE SEQUENCE</scope>
</reference>
<dbReference type="Proteomes" id="UP001295444">
    <property type="component" value="Chromosome 03"/>
</dbReference>
<organism evidence="1 2">
    <name type="scientific">Pelobates cultripes</name>
    <name type="common">Western spadefoot toad</name>
    <dbReference type="NCBI Taxonomy" id="61616"/>
    <lineage>
        <taxon>Eukaryota</taxon>
        <taxon>Metazoa</taxon>
        <taxon>Chordata</taxon>
        <taxon>Craniata</taxon>
        <taxon>Vertebrata</taxon>
        <taxon>Euteleostomi</taxon>
        <taxon>Amphibia</taxon>
        <taxon>Batrachia</taxon>
        <taxon>Anura</taxon>
        <taxon>Pelobatoidea</taxon>
        <taxon>Pelobatidae</taxon>
        <taxon>Pelobates</taxon>
    </lineage>
</organism>
<gene>
    <name evidence="1" type="ORF">PECUL_23A012586</name>
</gene>
<protein>
    <submittedName>
        <fullName evidence="1">Uncharacterized protein</fullName>
    </submittedName>
</protein>
<keyword evidence="2" id="KW-1185">Reference proteome</keyword>
<feature type="non-terminal residue" evidence="1">
    <location>
        <position position="92"/>
    </location>
</feature>
<evidence type="ECO:0000313" key="1">
    <source>
        <dbReference type="EMBL" id="CAH2276903.1"/>
    </source>
</evidence>
<evidence type="ECO:0000313" key="2">
    <source>
        <dbReference type="Proteomes" id="UP001295444"/>
    </source>
</evidence>